<dbReference type="InterPro" id="IPR029055">
    <property type="entry name" value="Ntn_hydrolases_N"/>
</dbReference>
<dbReference type="Gene3D" id="1.10.246.130">
    <property type="match status" value="1"/>
</dbReference>
<dbReference type="InterPro" id="IPR043138">
    <property type="entry name" value="GGT_lsub"/>
</dbReference>
<dbReference type="InterPro" id="IPR052896">
    <property type="entry name" value="GGT-like_enzyme"/>
</dbReference>
<proteinExistence type="predicted"/>
<dbReference type="PANTHER" id="PTHR43881:SF1">
    <property type="entry name" value="GAMMA-GLUTAMYLTRANSPEPTIDASE (AFU_ORTHOLOGUE AFUA_4G13580)"/>
    <property type="match status" value="1"/>
</dbReference>
<keyword evidence="2" id="KW-1185">Reference proteome</keyword>
<gene>
    <name evidence="1" type="ORF">AAF712_000803</name>
</gene>
<protein>
    <recommendedName>
        <fullName evidence="3">Gamma-glutamyltranspeptidase</fullName>
    </recommendedName>
</protein>
<organism evidence="1 2">
    <name type="scientific">Marasmius tenuissimus</name>
    <dbReference type="NCBI Taxonomy" id="585030"/>
    <lineage>
        <taxon>Eukaryota</taxon>
        <taxon>Fungi</taxon>
        <taxon>Dikarya</taxon>
        <taxon>Basidiomycota</taxon>
        <taxon>Agaricomycotina</taxon>
        <taxon>Agaricomycetes</taxon>
        <taxon>Agaricomycetidae</taxon>
        <taxon>Agaricales</taxon>
        <taxon>Marasmiineae</taxon>
        <taxon>Marasmiaceae</taxon>
        <taxon>Marasmius</taxon>
    </lineage>
</organism>
<sequence>MPSTVKIDWSKVDKPELVLSRFPSRRSVVYGTKGVVSSSQPLATEAGLEILRKGGNAADAAVAVSAALNVTEPSCCGIGGDAFCLFFDAKTKEVKAFNGSGRSPQKLTIDHLRQRGIKGIQIPVTDLNAVTVPGAAAAWVDTVEKLGSGKLTVGDVLEPAIRLAEEGVPVSEIHSYSWQHSEELIRNASPYGDEMLLNGKAPLPGQIVKLPNLGKTFRELATKGKDGFYKGRVAEAIVELIKSKGGVMELEDLANHDTTFVEPLKYTYAGEVNIYECPPNGQGITALIALGILESAQEQGIIKPLSELVHNSAEYLHVLVEALRLAFADSQWYVTDPDVVHVPVKELLGKEYLASRAKLIDPTKCNPSVVHGNPVNSSDTVYFTG</sequence>
<accession>A0ABR3AER7</accession>
<dbReference type="PRINTS" id="PR01210">
    <property type="entry name" value="GGTRANSPTASE"/>
</dbReference>
<evidence type="ECO:0000313" key="2">
    <source>
        <dbReference type="Proteomes" id="UP001437256"/>
    </source>
</evidence>
<name>A0ABR3AER7_9AGAR</name>
<reference evidence="1 2" key="1">
    <citation type="submission" date="2024-05" db="EMBL/GenBank/DDBJ databases">
        <title>A draft genome resource for the thread blight pathogen Marasmius tenuissimus strain MS-2.</title>
        <authorList>
            <person name="Yulfo-Soto G.E."/>
            <person name="Baruah I.K."/>
            <person name="Amoako-Attah I."/>
            <person name="Bukari Y."/>
            <person name="Meinhardt L.W."/>
            <person name="Bailey B.A."/>
            <person name="Cohen S.P."/>
        </authorList>
    </citation>
    <scope>NUCLEOTIDE SEQUENCE [LARGE SCALE GENOMIC DNA]</scope>
    <source>
        <strain evidence="1 2">MS-2</strain>
    </source>
</reference>
<evidence type="ECO:0000313" key="1">
    <source>
        <dbReference type="EMBL" id="KAL0071881.1"/>
    </source>
</evidence>
<dbReference type="SUPFAM" id="SSF56235">
    <property type="entry name" value="N-terminal nucleophile aminohydrolases (Ntn hydrolases)"/>
    <property type="match status" value="1"/>
</dbReference>
<dbReference type="EMBL" id="JBBXMP010000002">
    <property type="protein sequence ID" value="KAL0071881.1"/>
    <property type="molecule type" value="Genomic_DNA"/>
</dbReference>
<dbReference type="PANTHER" id="PTHR43881">
    <property type="entry name" value="GAMMA-GLUTAMYLTRANSPEPTIDASE (AFU_ORTHOLOGUE AFUA_4G13580)"/>
    <property type="match status" value="1"/>
</dbReference>
<dbReference type="Pfam" id="PF01019">
    <property type="entry name" value="G_glu_transpept"/>
    <property type="match status" value="1"/>
</dbReference>
<comment type="caution">
    <text evidence="1">The sequence shown here is derived from an EMBL/GenBank/DDBJ whole genome shotgun (WGS) entry which is preliminary data.</text>
</comment>
<dbReference type="Proteomes" id="UP001437256">
    <property type="component" value="Unassembled WGS sequence"/>
</dbReference>
<evidence type="ECO:0008006" key="3">
    <source>
        <dbReference type="Google" id="ProtNLM"/>
    </source>
</evidence>